<feature type="compositionally biased region" description="Basic and acidic residues" evidence="5">
    <location>
        <begin position="54"/>
        <end position="67"/>
    </location>
</feature>
<protein>
    <recommendedName>
        <fullName evidence="7">Yip1 domain-containing protein</fullName>
    </recommendedName>
</protein>
<dbReference type="eggNOG" id="ENOG5032VW2">
    <property type="taxonomic scope" value="Bacteria"/>
</dbReference>
<evidence type="ECO:0000256" key="2">
    <source>
        <dbReference type="ARBA" id="ARBA00022692"/>
    </source>
</evidence>
<evidence type="ECO:0000256" key="4">
    <source>
        <dbReference type="ARBA" id="ARBA00023136"/>
    </source>
</evidence>
<sequence length="306" mass="30124">MDDRRQEGQQGVEAEAAAAPGAPGGAGAAGAPEPAGGDPAGSAPDPAAPAPVSREQEERRAEADLAADRPPGQAGGGAGPVRGNGGAGREAEDQPGLVDWVYGVIFTPRPTFARLAAMERPPLGLLLTVAVIVTALSGLVQGAAVVRDLAVPVVPGEEPLLPPDVARSPGMVLAMGVTAAVISVVALFVGAGFLHLVADLVGGRGTGVHLLAAIALGSLPPNLIGIPLEALASRLGEGGAGLRNLGAVAIIVWSVVLTYHALRATKGLSRSDALIVLFVPGLILTGLAVLVIVALVAAAAAGLAGM</sequence>
<dbReference type="KEGG" id="tmr:Tmar_2336"/>
<dbReference type="HOGENOM" id="CLU_079081_0_0_9"/>
<accession>E6SLH1</accession>
<evidence type="ECO:0000259" key="7">
    <source>
        <dbReference type="Pfam" id="PF04893"/>
    </source>
</evidence>
<feature type="compositionally biased region" description="Low complexity" evidence="5">
    <location>
        <begin position="11"/>
        <end position="21"/>
    </location>
</feature>
<feature type="transmembrane region" description="Helical" evidence="6">
    <location>
        <begin position="171"/>
        <end position="196"/>
    </location>
</feature>
<feature type="region of interest" description="Disordered" evidence="5">
    <location>
        <begin position="1"/>
        <end position="92"/>
    </location>
</feature>
<feature type="transmembrane region" description="Helical" evidence="6">
    <location>
        <begin position="240"/>
        <end position="262"/>
    </location>
</feature>
<keyword evidence="4 6" id="KW-0472">Membrane</keyword>
<keyword evidence="9" id="KW-1185">Reference proteome</keyword>
<dbReference type="InterPro" id="IPR006977">
    <property type="entry name" value="Yip1_dom"/>
</dbReference>
<comment type="subcellular location">
    <subcellularLocation>
        <location evidence="1">Membrane</location>
        <topology evidence="1">Multi-pass membrane protein</topology>
    </subcellularLocation>
</comment>
<evidence type="ECO:0000256" key="1">
    <source>
        <dbReference type="ARBA" id="ARBA00004141"/>
    </source>
</evidence>
<evidence type="ECO:0000256" key="6">
    <source>
        <dbReference type="SAM" id="Phobius"/>
    </source>
</evidence>
<keyword evidence="2 6" id="KW-0812">Transmembrane</keyword>
<dbReference type="AlphaFoldDB" id="E6SLH1"/>
<feature type="transmembrane region" description="Helical" evidence="6">
    <location>
        <begin position="208"/>
        <end position="228"/>
    </location>
</feature>
<evidence type="ECO:0000313" key="8">
    <source>
        <dbReference type="EMBL" id="ADU52413.1"/>
    </source>
</evidence>
<dbReference type="RefSeq" id="WP_013496708.1">
    <property type="nucleotide sequence ID" value="NC_014831.1"/>
</dbReference>
<gene>
    <name evidence="8" type="ordered locus">Tmar_2336</name>
</gene>
<keyword evidence="3 6" id="KW-1133">Transmembrane helix</keyword>
<dbReference type="EMBL" id="CP002344">
    <property type="protein sequence ID" value="ADU52413.1"/>
    <property type="molecule type" value="Genomic_DNA"/>
</dbReference>
<feature type="domain" description="Yip1" evidence="7">
    <location>
        <begin position="103"/>
        <end position="290"/>
    </location>
</feature>
<dbReference type="Proteomes" id="UP000008915">
    <property type="component" value="Chromosome"/>
</dbReference>
<dbReference type="GO" id="GO:0016020">
    <property type="term" value="C:membrane"/>
    <property type="evidence" value="ECO:0007669"/>
    <property type="project" value="UniProtKB-SubCell"/>
</dbReference>
<evidence type="ECO:0000256" key="5">
    <source>
        <dbReference type="SAM" id="MobiDB-lite"/>
    </source>
</evidence>
<reference evidence="8 9" key="1">
    <citation type="journal article" date="2010" name="Stand. Genomic Sci.">
        <title>Complete genome sequence of Thermaerobacter marianensis type strain (7p75a).</title>
        <authorList>
            <person name="Han C."/>
            <person name="Gu W."/>
            <person name="Zhang X."/>
            <person name="Lapidus A."/>
            <person name="Nolan M."/>
            <person name="Copeland A."/>
            <person name="Lucas S."/>
            <person name="Del Rio T.G."/>
            <person name="Tice H."/>
            <person name="Cheng J.F."/>
            <person name="Tapia R."/>
            <person name="Goodwin L."/>
            <person name="Pitluck S."/>
            <person name="Pagani I."/>
            <person name="Ivanova N."/>
            <person name="Mavromatis K."/>
            <person name="Mikhailova N."/>
            <person name="Pati A."/>
            <person name="Chen A."/>
            <person name="Palaniappan K."/>
            <person name="Land M."/>
            <person name="Hauser L."/>
            <person name="Chang Y.J."/>
            <person name="Jeffries C.D."/>
            <person name="Schneider S."/>
            <person name="Rohde M."/>
            <person name="Goker M."/>
            <person name="Pukall R."/>
            <person name="Woyke T."/>
            <person name="Bristow J."/>
            <person name="Eisen J.A."/>
            <person name="Markowitz V."/>
            <person name="Hugenholtz P."/>
            <person name="Kyrpides N.C."/>
            <person name="Klenk H.P."/>
            <person name="Detter J.C."/>
        </authorList>
    </citation>
    <scope>NUCLEOTIDE SEQUENCE [LARGE SCALE GENOMIC DNA]</scope>
    <source>
        <strain evidence="9">ATCC 700841 / DSM 12885 / JCM 10246 / 7p75a</strain>
    </source>
</reference>
<reference evidence="9" key="2">
    <citation type="journal article" date="2010" name="Stand. Genomic Sci.">
        <title>Complete genome sequence of Thermaerobacter marianensis type strain (7p75aT).</title>
        <authorList>
            <person name="Han C."/>
            <person name="Gu W."/>
            <person name="Zhang X."/>
            <person name="Lapidus A."/>
            <person name="Nolan M."/>
            <person name="Copeland A."/>
            <person name="Lucas S."/>
            <person name="Glavina Del Rio T."/>
            <person name="Tice H."/>
            <person name="Cheng J."/>
            <person name="Tapia R."/>
            <person name="Goodwin L."/>
            <person name="Pitluck S."/>
            <person name="Pagani I."/>
            <person name="Ivanova N."/>
            <person name="Mavromatis K."/>
            <person name="Mikhailova N."/>
            <person name="Pati A."/>
            <person name="Chen A."/>
            <person name="Palaniappan K."/>
            <person name="Land M."/>
            <person name="Hauser L."/>
            <person name="Chang Y."/>
            <person name="Jeffries C."/>
            <person name="Schneider S."/>
            <person name="Rohde M."/>
            <person name="Goker M."/>
            <person name="Pukall R."/>
            <person name="Woyke T."/>
            <person name="Bristow J."/>
            <person name="Eisen J."/>
            <person name="Markowitz V."/>
            <person name="Hugenholtz P."/>
            <person name="Kyrpides N."/>
            <person name="Klenk H."/>
            <person name="Detter J."/>
        </authorList>
    </citation>
    <scope>NUCLEOTIDE SEQUENCE [LARGE SCALE GENOMIC DNA]</scope>
    <source>
        <strain evidence="9">ATCC 700841 / DSM 12885 / JCM 10246 / 7p75a</strain>
    </source>
</reference>
<proteinExistence type="predicted"/>
<dbReference type="Pfam" id="PF04893">
    <property type="entry name" value="Yip1"/>
    <property type="match status" value="1"/>
</dbReference>
<name>E6SLH1_THEM7</name>
<feature type="transmembrane region" description="Helical" evidence="6">
    <location>
        <begin position="123"/>
        <end position="146"/>
    </location>
</feature>
<feature type="compositionally biased region" description="Low complexity" evidence="5">
    <location>
        <begin position="29"/>
        <end position="53"/>
    </location>
</feature>
<feature type="transmembrane region" description="Helical" evidence="6">
    <location>
        <begin position="274"/>
        <end position="304"/>
    </location>
</feature>
<feature type="compositionally biased region" description="Gly residues" evidence="5">
    <location>
        <begin position="73"/>
        <end position="88"/>
    </location>
</feature>
<evidence type="ECO:0000313" key="9">
    <source>
        <dbReference type="Proteomes" id="UP000008915"/>
    </source>
</evidence>
<organism evidence="8 9">
    <name type="scientific">Thermaerobacter marianensis (strain ATCC 700841 / DSM 12885 / JCM 10246 / 7p75a)</name>
    <dbReference type="NCBI Taxonomy" id="644966"/>
    <lineage>
        <taxon>Bacteria</taxon>
        <taxon>Bacillati</taxon>
        <taxon>Bacillota</taxon>
        <taxon>Clostridia</taxon>
        <taxon>Eubacteriales</taxon>
        <taxon>Clostridiales Family XVII. Incertae Sedis</taxon>
        <taxon>Thermaerobacter</taxon>
    </lineage>
</organism>
<evidence type="ECO:0000256" key="3">
    <source>
        <dbReference type="ARBA" id="ARBA00022989"/>
    </source>
</evidence>